<dbReference type="GO" id="GO:0003723">
    <property type="term" value="F:RNA binding"/>
    <property type="evidence" value="ECO:0007669"/>
    <property type="project" value="UniProtKB-KW"/>
</dbReference>
<evidence type="ECO:0000256" key="6">
    <source>
        <dbReference type="ARBA" id="ARBA00031723"/>
    </source>
</evidence>
<name>A0A0M9UCE5_9CHLR</name>
<evidence type="ECO:0000313" key="7">
    <source>
        <dbReference type="EMBL" id="GAP62854.1"/>
    </source>
</evidence>
<keyword evidence="4" id="KW-0694">RNA-binding</keyword>
<dbReference type="STRING" id="872965.SE16_02840"/>
<dbReference type="NCBIfam" id="TIGR01870">
    <property type="entry name" value="cas_TM1810_Csm2"/>
    <property type="match status" value="1"/>
</dbReference>
<keyword evidence="9" id="KW-1185">Reference proteome</keyword>
<keyword evidence="5" id="KW-0051">Antiviral defense</keyword>
<dbReference type="CDD" id="cd09647">
    <property type="entry name" value="Csm2_III-A"/>
    <property type="match status" value="1"/>
</dbReference>
<dbReference type="PATRIC" id="fig|872965.6.peg.522"/>
<evidence type="ECO:0000256" key="1">
    <source>
        <dbReference type="ARBA" id="ARBA00003640"/>
    </source>
</evidence>
<protein>
    <recommendedName>
        <fullName evidence="3">CRISPR system Cms protein Csm2</fullName>
    </recommendedName>
    <alternativeName>
        <fullName evidence="6">CRISPR type III A-associated protein Csm2</fullName>
    </alternativeName>
</protein>
<dbReference type="AlphaFoldDB" id="A0A0M9UCE5"/>
<reference evidence="8 10" key="2">
    <citation type="submission" date="2015-07" db="EMBL/GenBank/DDBJ databases">
        <title>Whole genome sequence of Ardenticatena maritima DSM 23922.</title>
        <authorList>
            <person name="Hemp J."/>
            <person name="Ward L.M."/>
            <person name="Pace L.A."/>
            <person name="Fischer W.W."/>
        </authorList>
    </citation>
    <scope>NUCLEOTIDE SEQUENCE [LARGE SCALE GENOMIC DNA]</scope>
    <source>
        <strain evidence="8 10">110S</strain>
    </source>
</reference>
<dbReference type="RefSeq" id="WP_054492745.1">
    <property type="nucleotide sequence ID" value="NZ_BBZA01000088.1"/>
</dbReference>
<dbReference type="Pfam" id="PF03750">
    <property type="entry name" value="Csm2_III-A"/>
    <property type="match status" value="1"/>
</dbReference>
<gene>
    <name evidence="7" type="ORF">ARMA_1277</name>
    <name evidence="8" type="ORF">SE16_02840</name>
</gene>
<evidence type="ECO:0000256" key="5">
    <source>
        <dbReference type="ARBA" id="ARBA00023118"/>
    </source>
</evidence>
<dbReference type="EMBL" id="BBZA01000088">
    <property type="protein sequence ID" value="GAP62854.1"/>
    <property type="molecule type" value="Genomic_DNA"/>
</dbReference>
<evidence type="ECO:0000256" key="2">
    <source>
        <dbReference type="ARBA" id="ARBA00006896"/>
    </source>
</evidence>
<dbReference type="Proteomes" id="UP000050502">
    <property type="component" value="Unassembled WGS sequence"/>
</dbReference>
<dbReference type="OrthoDB" id="1862673at2"/>
<sequence>MNRQRQSPSPSIPIETIKTIITDHSQTGAKALIEAAETLGKELSRALSTSQIRAIFGEVRSIQATWESGNAQRERALRRLILLKPKMAYRARRERGQGVERLREVLDAAIDQVLAASDEDEKNNRFQRFVEFFEAILAYHKAYGGN</sequence>
<evidence type="ECO:0000313" key="10">
    <source>
        <dbReference type="Proteomes" id="UP000050502"/>
    </source>
</evidence>
<dbReference type="InParanoid" id="A0A0M9UCE5"/>
<comment type="function">
    <text evidence="1">This subunit may be involved in monitoring complementarity of crRNA and target RNA.</text>
</comment>
<evidence type="ECO:0000313" key="8">
    <source>
        <dbReference type="EMBL" id="KPL89405.1"/>
    </source>
</evidence>
<organism evidence="7 9">
    <name type="scientific">Ardenticatena maritima</name>
    <dbReference type="NCBI Taxonomy" id="872965"/>
    <lineage>
        <taxon>Bacteria</taxon>
        <taxon>Bacillati</taxon>
        <taxon>Chloroflexota</taxon>
        <taxon>Ardenticatenia</taxon>
        <taxon>Ardenticatenales</taxon>
        <taxon>Ardenticatenaceae</taxon>
        <taxon>Ardenticatena</taxon>
    </lineage>
</organism>
<dbReference type="InterPro" id="IPR010149">
    <property type="entry name" value="CRISPR-assoc_prot_Csm2_III-A"/>
</dbReference>
<accession>A0A0M9UCE5</accession>
<dbReference type="GO" id="GO:0051607">
    <property type="term" value="P:defense response to virus"/>
    <property type="evidence" value="ECO:0007669"/>
    <property type="project" value="UniProtKB-KW"/>
</dbReference>
<evidence type="ECO:0000256" key="4">
    <source>
        <dbReference type="ARBA" id="ARBA00022884"/>
    </source>
</evidence>
<evidence type="ECO:0000256" key="3">
    <source>
        <dbReference type="ARBA" id="ARBA00016118"/>
    </source>
</evidence>
<reference evidence="9" key="3">
    <citation type="submission" date="2015-08" db="EMBL/GenBank/DDBJ databases">
        <title>Draft Genome Sequence of a Heterotrophic Facultative Anaerobic Bacterium Ardenticatena maritima Strain 110S.</title>
        <authorList>
            <person name="Kawaichi S."/>
            <person name="Yoshida T."/>
            <person name="Sako Y."/>
            <person name="Nakamura R."/>
        </authorList>
    </citation>
    <scope>NUCLEOTIDE SEQUENCE [LARGE SCALE GENOMIC DNA]</scope>
    <source>
        <strain evidence="9">110S</strain>
    </source>
</reference>
<reference evidence="7 9" key="1">
    <citation type="journal article" date="2015" name="Genome Announc.">
        <title>Draft Genome Sequence of a Heterotrophic Facultative Anaerobic Thermophilic Bacterium, Ardenticatena maritima Strain 110ST.</title>
        <authorList>
            <person name="Kawaichi S."/>
            <person name="Yoshida T."/>
            <person name="Sako Y."/>
            <person name="Nakamura R."/>
        </authorList>
    </citation>
    <scope>NUCLEOTIDE SEQUENCE [LARGE SCALE GENOMIC DNA]</scope>
    <source>
        <strain evidence="7 9">110S</strain>
    </source>
</reference>
<dbReference type="EMBL" id="LGKN01000003">
    <property type="protein sequence ID" value="KPL89405.1"/>
    <property type="molecule type" value="Genomic_DNA"/>
</dbReference>
<evidence type="ECO:0000313" key="9">
    <source>
        <dbReference type="Proteomes" id="UP000037784"/>
    </source>
</evidence>
<dbReference type="Proteomes" id="UP000037784">
    <property type="component" value="Unassembled WGS sequence"/>
</dbReference>
<comment type="similarity">
    <text evidence="2">Belongs to the CRISPR-associated Csm2 family.</text>
</comment>
<comment type="caution">
    <text evidence="7">The sequence shown here is derived from an EMBL/GenBank/DDBJ whole genome shotgun (WGS) entry which is preliminary data.</text>
</comment>
<proteinExistence type="inferred from homology"/>